<dbReference type="InterPro" id="IPR037171">
    <property type="entry name" value="NagB/RpiA_transferase-like"/>
</dbReference>
<keyword evidence="2 4" id="KW-0547">Nucleotide-binding</keyword>
<reference evidence="6 7" key="1">
    <citation type="submission" date="2015-02" db="EMBL/GenBank/DDBJ databases">
        <title>Improved understanding of the partial-nitritation anammox process through 23 genomes representing the majority of the microbial community.</title>
        <authorList>
            <person name="Speth D.R."/>
            <person name="In T Zandt M."/>
            <person name="Guerrero Cruz S."/>
            <person name="Jetten M.S."/>
            <person name="Dutilh B.E."/>
        </authorList>
    </citation>
    <scope>NUCLEOTIDE SEQUENCE [LARGE SCALE GENOMIC DNA]</scope>
    <source>
        <strain evidence="6">OLB20</strain>
    </source>
</reference>
<dbReference type="GO" id="GO:0009396">
    <property type="term" value="P:folic acid-containing compound biosynthetic process"/>
    <property type="evidence" value="ECO:0007669"/>
    <property type="project" value="TreeGrafter"/>
</dbReference>
<dbReference type="Proteomes" id="UP000070457">
    <property type="component" value="Unassembled WGS sequence"/>
</dbReference>
<keyword evidence="3 4" id="KW-0067">ATP-binding</keyword>
<dbReference type="EC" id="6.3.3.2" evidence="5"/>
<dbReference type="SUPFAM" id="SSF100950">
    <property type="entry name" value="NagB/RpiA/CoA transferase-like"/>
    <property type="match status" value="1"/>
</dbReference>
<evidence type="ECO:0000313" key="7">
    <source>
        <dbReference type="Proteomes" id="UP000070457"/>
    </source>
</evidence>
<accession>A0A136LZG7</accession>
<dbReference type="PANTHER" id="PTHR23407:SF1">
    <property type="entry name" value="5-FORMYLTETRAHYDROFOLATE CYCLO-LIGASE"/>
    <property type="match status" value="1"/>
</dbReference>
<dbReference type="GO" id="GO:0030272">
    <property type="term" value="F:5-formyltetrahydrofolate cyclo-ligase activity"/>
    <property type="evidence" value="ECO:0007669"/>
    <property type="project" value="UniProtKB-EC"/>
</dbReference>
<evidence type="ECO:0000313" key="6">
    <source>
        <dbReference type="EMBL" id="KXK27049.1"/>
    </source>
</evidence>
<comment type="similarity">
    <text evidence="1 5">Belongs to the 5-formyltetrahydrofolate cyclo-ligase family.</text>
</comment>
<comment type="cofactor">
    <cofactor evidence="5">
        <name>Mg(2+)</name>
        <dbReference type="ChEBI" id="CHEBI:18420"/>
    </cofactor>
</comment>
<name>A0A136LZG7_9BACT</name>
<evidence type="ECO:0000256" key="3">
    <source>
        <dbReference type="ARBA" id="ARBA00022840"/>
    </source>
</evidence>
<organism evidence="6 7">
    <name type="scientific">candidate division WS6 bacterium OLB20</name>
    <dbReference type="NCBI Taxonomy" id="1617426"/>
    <lineage>
        <taxon>Bacteria</taxon>
        <taxon>Candidatus Dojkabacteria</taxon>
    </lineage>
</organism>
<evidence type="ECO:0000256" key="5">
    <source>
        <dbReference type="RuleBase" id="RU361279"/>
    </source>
</evidence>
<comment type="caution">
    <text evidence="6">The sequence shown here is derived from an EMBL/GenBank/DDBJ whole genome shotgun (WGS) entry which is preliminary data.</text>
</comment>
<dbReference type="Pfam" id="PF01812">
    <property type="entry name" value="5-FTHF_cyc-lig"/>
    <property type="match status" value="1"/>
</dbReference>
<dbReference type="InterPro" id="IPR002698">
    <property type="entry name" value="FTHF_cligase"/>
</dbReference>
<evidence type="ECO:0000256" key="4">
    <source>
        <dbReference type="PIRSR" id="PIRSR006806-1"/>
    </source>
</evidence>
<evidence type="ECO:0000256" key="2">
    <source>
        <dbReference type="ARBA" id="ARBA00022741"/>
    </source>
</evidence>
<dbReference type="GO" id="GO:0046872">
    <property type="term" value="F:metal ion binding"/>
    <property type="evidence" value="ECO:0007669"/>
    <property type="project" value="UniProtKB-KW"/>
</dbReference>
<protein>
    <recommendedName>
        <fullName evidence="5">5-formyltetrahydrofolate cyclo-ligase</fullName>
        <ecNumber evidence="5">6.3.3.2</ecNumber>
    </recommendedName>
</protein>
<sequence>MQAKTLLRYKILSRIDMSTATERSGMIIKSLVQRPEYISAHTVLLYYPVGHEVDTRPLFNDPERLLLLPFVDRPAVGEVRSVEELASAGTFKIPPAEADPSVLERLDLIILPGVAFSRAGYRVGRGGGWYDRFLDAINPRSTRIGLCFSEQIEDFAPDSHDQPVDVIMTETEVITTNARDRNPSRVA</sequence>
<feature type="binding site" evidence="4">
    <location>
        <position position="52"/>
    </location>
    <ligand>
        <name>substrate</name>
    </ligand>
</feature>
<keyword evidence="5" id="KW-0479">Metal-binding</keyword>
<dbReference type="NCBIfam" id="TIGR02727">
    <property type="entry name" value="MTHFS_bact"/>
    <property type="match status" value="1"/>
</dbReference>
<dbReference type="PANTHER" id="PTHR23407">
    <property type="entry name" value="ATPASE INHIBITOR/5-FORMYLTETRAHYDROFOLATE CYCLO-LIGASE"/>
    <property type="match status" value="1"/>
</dbReference>
<dbReference type="InterPro" id="IPR024185">
    <property type="entry name" value="FTHF_cligase-like_sf"/>
</dbReference>
<comment type="catalytic activity">
    <reaction evidence="5">
        <text>(6S)-5-formyl-5,6,7,8-tetrahydrofolate + ATP = (6R)-5,10-methenyltetrahydrofolate + ADP + phosphate</text>
        <dbReference type="Rhea" id="RHEA:10488"/>
        <dbReference type="ChEBI" id="CHEBI:30616"/>
        <dbReference type="ChEBI" id="CHEBI:43474"/>
        <dbReference type="ChEBI" id="CHEBI:57455"/>
        <dbReference type="ChEBI" id="CHEBI:57457"/>
        <dbReference type="ChEBI" id="CHEBI:456216"/>
        <dbReference type="EC" id="6.3.3.2"/>
    </reaction>
</comment>
<gene>
    <name evidence="6" type="ORF">TR69_WS6001001075</name>
</gene>
<dbReference type="EMBL" id="JYNZ01000003">
    <property type="protein sequence ID" value="KXK27049.1"/>
    <property type="molecule type" value="Genomic_DNA"/>
</dbReference>
<proteinExistence type="inferred from homology"/>
<keyword evidence="5" id="KW-0460">Magnesium</keyword>
<dbReference type="Gene3D" id="3.40.50.10420">
    <property type="entry name" value="NagB/RpiA/CoA transferase-like"/>
    <property type="match status" value="1"/>
</dbReference>
<keyword evidence="6" id="KW-0436">Ligase</keyword>
<dbReference type="GO" id="GO:0005524">
    <property type="term" value="F:ATP binding"/>
    <property type="evidence" value="ECO:0007669"/>
    <property type="project" value="UniProtKB-KW"/>
</dbReference>
<evidence type="ECO:0000256" key="1">
    <source>
        <dbReference type="ARBA" id="ARBA00010638"/>
    </source>
</evidence>
<dbReference type="STRING" id="1617426.TR69_WS6001001075"/>
<feature type="binding site" evidence="4">
    <location>
        <begin position="4"/>
        <end position="8"/>
    </location>
    <ligand>
        <name>ATP</name>
        <dbReference type="ChEBI" id="CHEBI:30616"/>
    </ligand>
</feature>
<dbReference type="GO" id="GO:0035999">
    <property type="term" value="P:tetrahydrofolate interconversion"/>
    <property type="evidence" value="ECO:0007669"/>
    <property type="project" value="TreeGrafter"/>
</dbReference>
<dbReference type="PIRSF" id="PIRSF006806">
    <property type="entry name" value="FTHF_cligase"/>
    <property type="match status" value="1"/>
</dbReference>
<dbReference type="AlphaFoldDB" id="A0A136LZG7"/>
<feature type="binding site" evidence="4">
    <location>
        <begin position="122"/>
        <end position="130"/>
    </location>
    <ligand>
        <name>ATP</name>
        <dbReference type="ChEBI" id="CHEBI:30616"/>
    </ligand>
</feature>